<keyword evidence="3" id="KW-1185">Reference proteome</keyword>
<dbReference type="Proteomes" id="UP000194903">
    <property type="component" value="Unassembled WGS sequence"/>
</dbReference>
<dbReference type="InterPro" id="IPR050312">
    <property type="entry name" value="IolE/XylAMocC-like"/>
</dbReference>
<evidence type="ECO:0000259" key="1">
    <source>
        <dbReference type="Pfam" id="PF01261"/>
    </source>
</evidence>
<dbReference type="Gene3D" id="3.20.20.150">
    <property type="entry name" value="Divalent-metal-dependent TIM barrel enzymes"/>
    <property type="match status" value="1"/>
</dbReference>
<protein>
    <recommendedName>
        <fullName evidence="1">Xylose isomerase-like TIM barrel domain-containing protein</fullName>
    </recommendedName>
</protein>
<reference evidence="2 3" key="1">
    <citation type="submission" date="2017-05" db="EMBL/GenBank/DDBJ databases">
        <title>Butyricicoccus porcorum sp. nov. a butyrate-producing bacterium from the swine intestinal tract.</title>
        <authorList>
            <person name="Trachsel J."/>
            <person name="Humphrey S."/>
            <person name="Allen H.K."/>
        </authorList>
    </citation>
    <scope>NUCLEOTIDE SEQUENCE [LARGE SCALE GENOMIC DNA]</scope>
    <source>
        <strain evidence="2">BB10</strain>
    </source>
</reference>
<gene>
    <name evidence="2" type="ORF">CBW42_11905</name>
</gene>
<evidence type="ECO:0000313" key="3">
    <source>
        <dbReference type="Proteomes" id="UP000194903"/>
    </source>
</evidence>
<comment type="caution">
    <text evidence="2">The sequence shown here is derived from an EMBL/GenBank/DDBJ whole genome shotgun (WGS) entry which is preliminary data.</text>
</comment>
<dbReference type="InterPro" id="IPR013022">
    <property type="entry name" value="Xyl_isomerase-like_TIM-brl"/>
</dbReference>
<proteinExistence type="predicted"/>
<dbReference type="RefSeq" id="WP_087021830.1">
    <property type="nucleotide sequence ID" value="NZ_CP178353.1"/>
</dbReference>
<dbReference type="AlphaFoldDB" id="A0A252F1E0"/>
<dbReference type="Pfam" id="PF01261">
    <property type="entry name" value="AP_endonuc_2"/>
    <property type="match status" value="1"/>
</dbReference>
<feature type="domain" description="Xylose isomerase-like TIM barrel" evidence="1">
    <location>
        <begin position="19"/>
        <end position="317"/>
    </location>
</feature>
<dbReference type="SUPFAM" id="SSF51658">
    <property type="entry name" value="Xylose isomerase-like"/>
    <property type="match status" value="1"/>
</dbReference>
<evidence type="ECO:0000313" key="2">
    <source>
        <dbReference type="EMBL" id="OUM19626.1"/>
    </source>
</evidence>
<dbReference type="EMBL" id="NHOC01000011">
    <property type="protein sequence ID" value="OUM19626.1"/>
    <property type="molecule type" value="Genomic_DNA"/>
</dbReference>
<dbReference type="InterPro" id="IPR036237">
    <property type="entry name" value="Xyl_isomerase-like_sf"/>
</dbReference>
<accession>A0A252F1E0</accession>
<dbReference type="OrthoDB" id="9779184at2"/>
<name>A0A252F1E0_9FIRM</name>
<dbReference type="PANTHER" id="PTHR12110:SF21">
    <property type="entry name" value="XYLOSE ISOMERASE-LIKE TIM BARREL DOMAIN-CONTAINING PROTEIN"/>
    <property type="match status" value="1"/>
</dbReference>
<sequence length="321" mass="35278">MKLSICTDVFGKIPFTEMLDKVKAYGIDAVEMTAGGWGGCCFIPSAEELINDDAKRAAFQAELDKRGMEISALNCSGNPLIDTPMGHAHSKTMRDTFVLAGKLGVKTVVTMSGLPAGAPGDKTPNWFVSTVSWPEYDGFNYMVEGVKYQWEVAAAWWKETCKIAKENGVERIAIEEFPGALVHNVRTFNKLCEVVGEDSDVLGLNLDPSHLMLQGAEPIAAARALGDKIFYIHGKDARIERYNSDVDGLLENLPVDASAERTWNYVAVGCGRDLQWWKEFFSVCKMMGYDGYVSLEMEDLTMSVEAGLQTSIDALKATISQ</sequence>
<organism evidence="2 3">
    <name type="scientific">Butyricicoccus porcorum</name>
    <dbReference type="NCBI Taxonomy" id="1945634"/>
    <lineage>
        <taxon>Bacteria</taxon>
        <taxon>Bacillati</taxon>
        <taxon>Bacillota</taxon>
        <taxon>Clostridia</taxon>
        <taxon>Eubacteriales</taxon>
        <taxon>Butyricicoccaceae</taxon>
        <taxon>Butyricicoccus</taxon>
    </lineage>
</organism>
<dbReference type="PANTHER" id="PTHR12110">
    <property type="entry name" value="HYDROXYPYRUVATE ISOMERASE"/>
    <property type="match status" value="1"/>
</dbReference>